<evidence type="ECO:0000256" key="1">
    <source>
        <dbReference type="ARBA" id="ARBA00004240"/>
    </source>
</evidence>
<dbReference type="EMBL" id="OZ020113">
    <property type="protein sequence ID" value="CAK9266108.1"/>
    <property type="molecule type" value="Genomic_DNA"/>
</dbReference>
<name>A0ABP0WGW1_9BRYO</name>
<protein>
    <recommendedName>
        <fullName evidence="8">START domain-containing protein</fullName>
    </recommendedName>
</protein>
<dbReference type="Pfam" id="PF01852">
    <property type="entry name" value="START"/>
    <property type="match status" value="1"/>
</dbReference>
<gene>
    <name evidence="6" type="ORF">CSSPJE1EN1_LOCUS11586</name>
</gene>
<evidence type="ECO:0008006" key="8">
    <source>
        <dbReference type="Google" id="ProtNLM"/>
    </source>
</evidence>
<reference evidence="6" key="1">
    <citation type="submission" date="2024-02" db="EMBL/GenBank/DDBJ databases">
        <authorList>
            <consortium name="ELIXIR-Norway"/>
            <consortium name="Elixir Norway"/>
        </authorList>
    </citation>
    <scope>NUCLEOTIDE SEQUENCE</scope>
</reference>
<organism evidence="6 7">
    <name type="scientific">Sphagnum jensenii</name>
    <dbReference type="NCBI Taxonomy" id="128206"/>
    <lineage>
        <taxon>Eukaryota</taxon>
        <taxon>Viridiplantae</taxon>
        <taxon>Streptophyta</taxon>
        <taxon>Embryophyta</taxon>
        <taxon>Bryophyta</taxon>
        <taxon>Sphagnophytina</taxon>
        <taxon>Sphagnopsida</taxon>
        <taxon>Sphagnales</taxon>
        <taxon>Sphagnaceae</taxon>
        <taxon>Sphagnum</taxon>
    </lineage>
</organism>
<evidence type="ECO:0000256" key="2">
    <source>
        <dbReference type="ARBA" id="ARBA00022824"/>
    </source>
</evidence>
<dbReference type="PROSITE" id="PS50848">
    <property type="entry name" value="START"/>
    <property type="match status" value="1"/>
</dbReference>
<dbReference type="PANTHER" id="PTHR12136:SF41">
    <property type="entry name" value="PLECKSTRIN HOMOLOGY (PH) AND LIPID-BINDING START DOMAINS-CONTAINING PROTEIN"/>
    <property type="match status" value="1"/>
</dbReference>
<accession>A0ABP0WGW1</accession>
<dbReference type="InterPro" id="IPR011993">
    <property type="entry name" value="PH-like_dom_sf"/>
</dbReference>
<sequence>MEGYLYYVHSHKLRLNHPRKRYVVLVGNRASSYKDKPASKDVTPVRSGPIELYTRVIDHGREVIHSRVYFTFALHHPEKYEDHLKFGARSAEEAAKWMQAFRQAAEEEGAPGNDRPFVPAPGKRWHPFRYCKCNRVVHPADSRDWTGSLLAKDASPDVVATSPWQIFGCKNGLRLFKETTDDKRNLKDKRGEDPPALMSVGVVHATSEAIFETVMSLGASRAEWDFCFWKGRVIEHVDGHTDVVHKQLHTHWLPWRMNPRDLLLHRYWRREDDGSYVILYHSVTHEKCPTRSGFRRAWLKSGGYVISPLQPQGGFHERSLVKHMLMVDWKDWKAFWVPTRNRDMTLCMLERVAAIRELYKVKENPVINQESTELNDENLSTVVQAESRDVSKVSSLQQQEGKGPQPLIEESQSTFLQGADDEFFDAEESSREHEVDSELQYSSETEGTFDETDQKKQKILAAATFRKRLHDLASAQRETQRQRSHRGTDLDAVTFLNQEGSLPMGTSSSSYNSWSTADASTFLIRGKQYLKNQKKVKAGNPIMQFVAADWFKSDKREDHVASRSGCVLQKLEAQQKSAAEVGDLFFFVINLQVPGTPTHSLVLYYMVSQPLSRFPLLESFVHEDDRYRNSRFKLIPHIAKGSWIVKQSVGKTACLVGEALEITYFSGHNYLELDVDIGSSSVAKGVVNLVIGYLSKLVIEMAFLIQANTEEELPENILGTCRLSNLDMTKAISAPAT</sequence>
<dbReference type="SUPFAM" id="SSF55961">
    <property type="entry name" value="Bet v1-like"/>
    <property type="match status" value="1"/>
</dbReference>
<dbReference type="InterPro" id="IPR045096">
    <property type="entry name" value="EDR2-like"/>
</dbReference>
<dbReference type="Gene3D" id="2.30.29.30">
    <property type="entry name" value="Pleckstrin-homology domain (PH domain)/Phosphotyrosine-binding domain (PTB)"/>
    <property type="match status" value="1"/>
</dbReference>
<dbReference type="InterPro" id="IPR001849">
    <property type="entry name" value="PH_domain"/>
</dbReference>
<dbReference type="CDD" id="cd00177">
    <property type="entry name" value="START"/>
    <property type="match status" value="1"/>
</dbReference>
<evidence type="ECO:0000313" key="6">
    <source>
        <dbReference type="EMBL" id="CAK9266108.1"/>
    </source>
</evidence>
<evidence type="ECO:0000256" key="3">
    <source>
        <dbReference type="SAM" id="MobiDB-lite"/>
    </source>
</evidence>
<comment type="subcellular location">
    <subcellularLocation>
        <location evidence="1">Endoplasmic reticulum</location>
    </subcellularLocation>
</comment>
<proteinExistence type="predicted"/>
<feature type="domain" description="START" evidence="5">
    <location>
        <begin position="164"/>
        <end position="344"/>
    </location>
</feature>
<dbReference type="Proteomes" id="UP001497444">
    <property type="component" value="Chromosome 18"/>
</dbReference>
<dbReference type="Pfam" id="PF07059">
    <property type="entry name" value="EDR2_C"/>
    <property type="match status" value="1"/>
</dbReference>
<dbReference type="PROSITE" id="PS50003">
    <property type="entry name" value="PH_DOMAIN"/>
    <property type="match status" value="1"/>
</dbReference>
<evidence type="ECO:0000313" key="7">
    <source>
        <dbReference type="Proteomes" id="UP001497444"/>
    </source>
</evidence>
<evidence type="ECO:0000259" key="5">
    <source>
        <dbReference type="PROSITE" id="PS50848"/>
    </source>
</evidence>
<feature type="domain" description="PH" evidence="4">
    <location>
        <begin position="1"/>
        <end position="106"/>
    </location>
</feature>
<dbReference type="Pfam" id="PF00169">
    <property type="entry name" value="PH"/>
    <property type="match status" value="1"/>
</dbReference>
<evidence type="ECO:0000259" key="4">
    <source>
        <dbReference type="PROSITE" id="PS50003"/>
    </source>
</evidence>
<dbReference type="InterPro" id="IPR002913">
    <property type="entry name" value="START_lipid-bd_dom"/>
</dbReference>
<dbReference type="SMART" id="SM00233">
    <property type="entry name" value="PH"/>
    <property type="match status" value="1"/>
</dbReference>
<dbReference type="CDD" id="cd00821">
    <property type="entry name" value="PH"/>
    <property type="match status" value="1"/>
</dbReference>
<dbReference type="PANTHER" id="PTHR12136">
    <property type="entry name" value="ENHANCED DISEASE RESISTANCE-RELATED"/>
    <property type="match status" value="1"/>
</dbReference>
<dbReference type="InterPro" id="IPR009769">
    <property type="entry name" value="EDR2_C"/>
</dbReference>
<dbReference type="Gene3D" id="3.30.530.20">
    <property type="match status" value="1"/>
</dbReference>
<dbReference type="SMART" id="SM00234">
    <property type="entry name" value="START"/>
    <property type="match status" value="1"/>
</dbReference>
<keyword evidence="2" id="KW-0256">Endoplasmic reticulum</keyword>
<dbReference type="SUPFAM" id="SSF50729">
    <property type="entry name" value="PH domain-like"/>
    <property type="match status" value="1"/>
</dbReference>
<keyword evidence="7" id="KW-1185">Reference proteome</keyword>
<feature type="region of interest" description="Disordered" evidence="3">
    <location>
        <begin position="425"/>
        <end position="455"/>
    </location>
</feature>
<dbReference type="InterPro" id="IPR023393">
    <property type="entry name" value="START-like_dom_sf"/>
</dbReference>